<evidence type="ECO:0000256" key="1">
    <source>
        <dbReference type="SAM" id="MobiDB-lite"/>
    </source>
</evidence>
<proteinExistence type="predicted"/>
<evidence type="ECO:0000313" key="3">
    <source>
        <dbReference type="Proteomes" id="UP000717328"/>
    </source>
</evidence>
<keyword evidence="3" id="KW-1185">Reference proteome</keyword>
<organism evidence="2 3">
    <name type="scientific">Sphagnurus paluster</name>
    <dbReference type="NCBI Taxonomy" id="117069"/>
    <lineage>
        <taxon>Eukaryota</taxon>
        <taxon>Fungi</taxon>
        <taxon>Dikarya</taxon>
        <taxon>Basidiomycota</taxon>
        <taxon>Agaricomycotina</taxon>
        <taxon>Agaricomycetes</taxon>
        <taxon>Agaricomycetidae</taxon>
        <taxon>Agaricales</taxon>
        <taxon>Tricholomatineae</taxon>
        <taxon>Lyophyllaceae</taxon>
        <taxon>Sphagnurus</taxon>
    </lineage>
</organism>
<comment type="caution">
    <text evidence="2">The sequence shown here is derived from an EMBL/GenBank/DDBJ whole genome shotgun (WGS) entry which is preliminary data.</text>
</comment>
<reference evidence="2" key="2">
    <citation type="submission" date="2021-10" db="EMBL/GenBank/DDBJ databases">
        <title>Phylogenomics reveals ancestral predisposition of the termite-cultivated fungus Termitomyces towards a domesticated lifestyle.</title>
        <authorList>
            <person name="Auxier B."/>
            <person name="Grum-Grzhimaylo A."/>
            <person name="Cardenas M.E."/>
            <person name="Lodge J.D."/>
            <person name="Laessoe T."/>
            <person name="Pedersen O."/>
            <person name="Smith M.E."/>
            <person name="Kuyper T.W."/>
            <person name="Franco-Molano E.A."/>
            <person name="Baroni T.J."/>
            <person name="Aanen D.K."/>
        </authorList>
    </citation>
    <scope>NUCLEOTIDE SEQUENCE</scope>
    <source>
        <strain evidence="2">D49</strain>
    </source>
</reference>
<gene>
    <name evidence="2" type="ORF">H0H81_010598</name>
</gene>
<protein>
    <submittedName>
        <fullName evidence="2">Uncharacterized protein</fullName>
    </submittedName>
</protein>
<dbReference type="AlphaFoldDB" id="A0A9P7GKF3"/>
<sequence length="93" mass="9970">MLIPMRLISEVQNPPRPDRHGERLARPGHVAGVSASVTKWGGQLGLGFSIHEREVRTEADIRGLGTQEGSGCQRSVFAASLTALCESSAECLE</sequence>
<dbReference type="Proteomes" id="UP000717328">
    <property type="component" value="Unassembled WGS sequence"/>
</dbReference>
<accession>A0A9P7GKF3</accession>
<name>A0A9P7GKF3_9AGAR</name>
<dbReference type="EMBL" id="JABCKI010000339">
    <property type="protein sequence ID" value="KAG5650900.1"/>
    <property type="molecule type" value="Genomic_DNA"/>
</dbReference>
<reference evidence="2" key="1">
    <citation type="submission" date="2021-02" db="EMBL/GenBank/DDBJ databases">
        <authorList>
            <person name="Nieuwenhuis M."/>
            <person name="Van De Peppel L.J.J."/>
        </authorList>
    </citation>
    <scope>NUCLEOTIDE SEQUENCE</scope>
    <source>
        <strain evidence="2">D49</strain>
    </source>
</reference>
<evidence type="ECO:0000313" key="2">
    <source>
        <dbReference type="EMBL" id="KAG5650900.1"/>
    </source>
</evidence>
<feature type="region of interest" description="Disordered" evidence="1">
    <location>
        <begin position="1"/>
        <end position="24"/>
    </location>
</feature>